<dbReference type="AlphaFoldDB" id="A0A0B0NJ62"/>
<organism evidence="1 2">
    <name type="scientific">Gossypium arboreum</name>
    <name type="common">Tree cotton</name>
    <name type="synonym">Gossypium nanking</name>
    <dbReference type="NCBI Taxonomy" id="29729"/>
    <lineage>
        <taxon>Eukaryota</taxon>
        <taxon>Viridiplantae</taxon>
        <taxon>Streptophyta</taxon>
        <taxon>Embryophyta</taxon>
        <taxon>Tracheophyta</taxon>
        <taxon>Spermatophyta</taxon>
        <taxon>Magnoliopsida</taxon>
        <taxon>eudicotyledons</taxon>
        <taxon>Gunneridae</taxon>
        <taxon>Pentapetalae</taxon>
        <taxon>rosids</taxon>
        <taxon>malvids</taxon>
        <taxon>Malvales</taxon>
        <taxon>Malvaceae</taxon>
        <taxon>Malvoideae</taxon>
        <taxon>Gossypium</taxon>
    </lineage>
</organism>
<gene>
    <name evidence="1" type="ORF">F383_16896</name>
</gene>
<protein>
    <submittedName>
        <fullName evidence="1">Purine-rich element-binding gamma</fullName>
    </submittedName>
</protein>
<dbReference type="Proteomes" id="UP000032142">
    <property type="component" value="Unassembled WGS sequence"/>
</dbReference>
<evidence type="ECO:0000313" key="2">
    <source>
        <dbReference type="Proteomes" id="UP000032142"/>
    </source>
</evidence>
<keyword evidence="2" id="KW-1185">Reference proteome</keyword>
<evidence type="ECO:0000313" key="1">
    <source>
        <dbReference type="EMBL" id="KHG14598.1"/>
    </source>
</evidence>
<sequence>MVADFHKSFSLLLHIQNHYFLSVWMPWTLPLHSAMDESGNISDQGSYGRHGYSPPPPVYIGNNEHQKQLVFASD</sequence>
<reference evidence="2" key="1">
    <citation type="submission" date="2014-09" db="EMBL/GenBank/DDBJ databases">
        <authorList>
            <person name="Mudge J."/>
            <person name="Ramaraj T."/>
            <person name="Lindquist I.E."/>
            <person name="Bharti A.K."/>
            <person name="Sundararajan A."/>
            <person name="Cameron C.T."/>
            <person name="Woodward J.E."/>
            <person name="May G.D."/>
            <person name="Brubaker C."/>
            <person name="Broadhvest J."/>
            <person name="Wilkins T.A."/>
        </authorList>
    </citation>
    <scope>NUCLEOTIDE SEQUENCE</scope>
    <source>
        <strain evidence="2">cv. AKA8401</strain>
    </source>
</reference>
<accession>A0A0B0NJ62</accession>
<proteinExistence type="predicted"/>
<dbReference type="EMBL" id="KN401892">
    <property type="protein sequence ID" value="KHG14598.1"/>
    <property type="molecule type" value="Genomic_DNA"/>
</dbReference>
<name>A0A0B0NJ62_GOSAR</name>